<dbReference type="PROSITE" id="PS50940">
    <property type="entry name" value="CHIT_BIND_II"/>
    <property type="match status" value="3"/>
</dbReference>
<feature type="transmembrane region" description="Helical" evidence="8">
    <location>
        <begin position="12"/>
        <end position="34"/>
    </location>
</feature>
<keyword evidence="5" id="KW-1015">Disulfide bond</keyword>
<keyword evidence="2" id="KW-0147">Chitin-binding</keyword>
<evidence type="ECO:0000256" key="6">
    <source>
        <dbReference type="ARBA" id="ARBA00023180"/>
    </source>
</evidence>
<evidence type="ECO:0000256" key="5">
    <source>
        <dbReference type="ARBA" id="ARBA00023157"/>
    </source>
</evidence>
<organism evidence="12">
    <name type="scientific">Angiostrongylus costaricensis</name>
    <name type="common">Nematode worm</name>
    <dbReference type="NCBI Taxonomy" id="334426"/>
    <lineage>
        <taxon>Eukaryota</taxon>
        <taxon>Metazoa</taxon>
        <taxon>Ecdysozoa</taxon>
        <taxon>Nematoda</taxon>
        <taxon>Chromadorea</taxon>
        <taxon>Rhabditida</taxon>
        <taxon>Rhabditina</taxon>
        <taxon>Rhabditomorpha</taxon>
        <taxon>Strongyloidea</taxon>
        <taxon>Metastrongylidae</taxon>
        <taxon>Angiostrongylus</taxon>
    </lineage>
</organism>
<dbReference type="GO" id="GO:0005576">
    <property type="term" value="C:extracellular region"/>
    <property type="evidence" value="ECO:0007669"/>
    <property type="project" value="InterPro"/>
</dbReference>
<dbReference type="InterPro" id="IPR051940">
    <property type="entry name" value="Chitin_bind-dev_reg"/>
</dbReference>
<reference evidence="10 11" key="2">
    <citation type="submission" date="2018-11" db="EMBL/GenBank/DDBJ databases">
        <authorList>
            <consortium name="Pathogen Informatics"/>
        </authorList>
    </citation>
    <scope>NUCLEOTIDE SEQUENCE [LARGE SCALE GENOMIC DNA]</scope>
    <source>
        <strain evidence="10 11">Costa Rica</strain>
    </source>
</reference>
<dbReference type="SMART" id="SM00494">
    <property type="entry name" value="ChtBD2"/>
    <property type="match status" value="7"/>
</dbReference>
<dbReference type="InterPro" id="IPR002557">
    <property type="entry name" value="Chitin-bd_dom"/>
</dbReference>
<evidence type="ECO:0000313" key="11">
    <source>
        <dbReference type="Proteomes" id="UP000267027"/>
    </source>
</evidence>
<evidence type="ECO:0000313" key="12">
    <source>
        <dbReference type="WBParaSite" id="ACOC_0001024301-mRNA-1"/>
    </source>
</evidence>
<dbReference type="WBParaSite" id="ACOC_0001024301-mRNA-1">
    <property type="protein sequence ID" value="ACOC_0001024301-mRNA-1"/>
    <property type="gene ID" value="ACOC_0001024301"/>
</dbReference>
<keyword evidence="1" id="KW-0217">Developmental protein</keyword>
<dbReference type="AlphaFoldDB" id="A0A0R3PVY0"/>
<keyword evidence="8" id="KW-1133">Transmembrane helix</keyword>
<feature type="domain" description="Chitin-binding type-2" evidence="9">
    <location>
        <begin position="362"/>
        <end position="409"/>
    </location>
</feature>
<dbReference type="GO" id="GO:0008061">
    <property type="term" value="F:chitin binding"/>
    <property type="evidence" value="ECO:0007669"/>
    <property type="project" value="UniProtKB-KW"/>
</dbReference>
<feature type="region of interest" description="Disordered" evidence="7">
    <location>
        <begin position="449"/>
        <end position="707"/>
    </location>
</feature>
<name>A0A0R3PVY0_ANGCS</name>
<dbReference type="STRING" id="334426.A0A0R3PVY0"/>
<dbReference type="Proteomes" id="UP000267027">
    <property type="component" value="Unassembled WGS sequence"/>
</dbReference>
<dbReference type="EMBL" id="UYYA01004433">
    <property type="protein sequence ID" value="VDM61829.1"/>
    <property type="molecule type" value="Genomic_DNA"/>
</dbReference>
<evidence type="ECO:0000313" key="10">
    <source>
        <dbReference type="EMBL" id="VDM61829.1"/>
    </source>
</evidence>
<keyword evidence="6" id="KW-0325">Glycoprotein</keyword>
<sequence length="976" mass="110288">MRYSVYVVSLQLKGFLTALGIFRFFFIIGLLPIVHTQIHINLDWSDVKKTQKSASTEEIGSQQAERFYDITPRLRAEGLWSLCRRGQSYVQLGTCSSHFIECARHGSGFAVRSCPFRSYVFMRGKCLPAQKFPLCREYSSNTLNEETQDLIKTESFCANGAGIYRGDNGQQDDACSRQAFICHPNGRDVISISCAVGQSVTDNLECVPAPKWCPSELHITAPIRQFFLQRTCHASLRRRFPKIKSEREHKRAQYQPETPCKTCGHEWESVSLEKCGRQFIYCEGSVATLYTCEEGMVFNGDCTRREEVDGCGVCEKGQRRRANSCHEYYECDHSTKSGLMWQLRKCPDGEALNYAINICQKNYTCAKRTTRIVHQYPSTCDRFTECLHGKWVDLKCPAGYIYDVKTMSCSPGGCRERREFTQVLSPPTALEEPFSTAQRQQHFQALPAFFPVPPQDDFENEPAPPPVPPRRHFQVVPANVPAQPQDDFDSEPAPPPATPRRHYQTVPAYPTAPPQDDFENEPAPPPATPRRHYQTVPAYPTAPPQDDFENEPAPPPATPRRHYQTVLAYPTAPPQDDFENEPAPPPVPPRRHFQVVPAYLPAQPQDDFDSEPAPPPATPRRHYQTVPAYPTAPPQDDFENEPAPPPVPPRRHFQVVPAYLPAQPQDDFDSEPALPPAPPRRHFRMVPASPPAPPQDDFDNEPTLPPAPPLRHLQTVPASPPSPHQDHFETLSALPPAPPPLDGVPHFVAPSCVGNISLADEYDCARYWECRSSGRFQSRACPIGYIYDIYKKHCVPGTCYRGRWINARCGHGKRFFNGKCTDEDCAKSDLQDQYYSAIQCRSGAVRPHPSNQKLYIFCYYGVWTERACLEKEAVFDFKILGCTSVYHAAPIEDYKPRCYEGNTKALPRYCSLYEESSRVNGYRRVPHDCSKYYQCVHGKWVERPCAPGTVFNERISVCDHAANVPECGGIHYVAST</sequence>
<keyword evidence="11" id="KW-1185">Reference proteome</keyword>
<evidence type="ECO:0000256" key="4">
    <source>
        <dbReference type="ARBA" id="ARBA00022737"/>
    </source>
</evidence>
<evidence type="ECO:0000256" key="7">
    <source>
        <dbReference type="SAM" id="MobiDB-lite"/>
    </source>
</evidence>
<feature type="domain" description="Chitin-binding type-2" evidence="9">
    <location>
        <begin position="907"/>
        <end position="969"/>
    </location>
</feature>
<evidence type="ECO:0000256" key="2">
    <source>
        <dbReference type="ARBA" id="ARBA00022669"/>
    </source>
</evidence>
<keyword evidence="3" id="KW-0732">Signal</keyword>
<evidence type="ECO:0000256" key="3">
    <source>
        <dbReference type="ARBA" id="ARBA00022729"/>
    </source>
</evidence>
<keyword evidence="8" id="KW-0472">Membrane</keyword>
<proteinExistence type="predicted"/>
<dbReference type="OrthoDB" id="5846329at2759"/>
<reference evidence="12" key="1">
    <citation type="submission" date="2016-04" db="UniProtKB">
        <authorList>
            <consortium name="WormBaseParasite"/>
        </authorList>
    </citation>
    <scope>IDENTIFICATION</scope>
</reference>
<protein>
    <submittedName>
        <fullName evidence="12">Chitin-binding type-2 domain-containing protein</fullName>
    </submittedName>
</protein>
<dbReference type="OMA" id="DFENEPA"/>
<accession>A0A0R3PVY0</accession>
<evidence type="ECO:0000256" key="8">
    <source>
        <dbReference type="SAM" id="Phobius"/>
    </source>
</evidence>
<dbReference type="PANTHER" id="PTHR23301">
    <property type="entry name" value="CHITIN BINDING PERITROPHIN-A"/>
    <property type="match status" value="1"/>
</dbReference>
<dbReference type="InterPro" id="IPR036508">
    <property type="entry name" value="Chitin-bd_dom_sf"/>
</dbReference>
<dbReference type="SUPFAM" id="SSF57625">
    <property type="entry name" value="Invertebrate chitin-binding proteins"/>
    <property type="match status" value="3"/>
</dbReference>
<gene>
    <name evidence="10" type="ORF">ACOC_LOCUS10244</name>
</gene>
<keyword evidence="4" id="KW-0677">Repeat</keyword>
<dbReference type="Pfam" id="PF01607">
    <property type="entry name" value="CBM_14"/>
    <property type="match status" value="2"/>
</dbReference>
<feature type="domain" description="Chitin-binding type-2" evidence="9">
    <location>
        <begin position="749"/>
        <end position="794"/>
    </location>
</feature>
<dbReference type="PANTHER" id="PTHR23301:SF94">
    <property type="entry name" value="CHITIN-BINDING TYPE-2 DOMAIN-CONTAINING PROTEIN"/>
    <property type="match status" value="1"/>
</dbReference>
<evidence type="ECO:0000259" key="9">
    <source>
        <dbReference type="PROSITE" id="PS50940"/>
    </source>
</evidence>
<keyword evidence="8" id="KW-0812">Transmembrane</keyword>
<dbReference type="Gene3D" id="2.170.140.10">
    <property type="entry name" value="Chitin binding domain"/>
    <property type="match status" value="2"/>
</dbReference>
<evidence type="ECO:0000256" key="1">
    <source>
        <dbReference type="ARBA" id="ARBA00022473"/>
    </source>
</evidence>